<evidence type="ECO:0000313" key="8">
    <source>
        <dbReference type="EMBL" id="MCV2231804.1"/>
    </source>
</evidence>
<evidence type="ECO:0000256" key="3">
    <source>
        <dbReference type="ARBA" id="ARBA00022552"/>
    </source>
</evidence>
<dbReference type="CDD" id="cd02440">
    <property type="entry name" value="AdoMet_MTases"/>
    <property type="match status" value="1"/>
</dbReference>
<protein>
    <recommendedName>
        <fullName evidence="7">Ribosomal RNA small subunit methyltransferase H</fullName>
        <ecNumber evidence="7">2.1.1.199</ecNumber>
    </recommendedName>
    <alternativeName>
        <fullName evidence="7">16S rRNA m(4)C1402 methyltransferase</fullName>
    </alternativeName>
    <alternativeName>
        <fullName evidence="7">rRNA (cytosine-N(4)-)-methyltransferase RsmH</fullName>
    </alternativeName>
</protein>
<keyword evidence="3 7" id="KW-0698">rRNA processing</keyword>
<keyword evidence="9" id="KW-1185">Reference proteome</keyword>
<dbReference type="EMBL" id="JAOVQM010000002">
    <property type="protein sequence ID" value="MCV2231804.1"/>
    <property type="molecule type" value="Genomic_DNA"/>
</dbReference>
<dbReference type="InterPro" id="IPR029063">
    <property type="entry name" value="SAM-dependent_MTases_sf"/>
</dbReference>
<comment type="subcellular location">
    <subcellularLocation>
        <location evidence="7">Cytoplasm</location>
    </subcellularLocation>
</comment>
<dbReference type="HAMAP" id="MF_01007">
    <property type="entry name" value="16SrRNA_methyltr_H"/>
    <property type="match status" value="1"/>
</dbReference>
<evidence type="ECO:0000256" key="2">
    <source>
        <dbReference type="ARBA" id="ARBA00022490"/>
    </source>
</evidence>
<gene>
    <name evidence="7 8" type="primary">rsmH</name>
    <name evidence="8" type="ORF">N7548_03080</name>
</gene>
<evidence type="ECO:0000256" key="1">
    <source>
        <dbReference type="ARBA" id="ARBA00010396"/>
    </source>
</evidence>
<dbReference type="InterPro" id="IPR002903">
    <property type="entry name" value="RsmH"/>
</dbReference>
<evidence type="ECO:0000313" key="9">
    <source>
        <dbReference type="Proteomes" id="UP001177160"/>
    </source>
</evidence>
<evidence type="ECO:0000256" key="6">
    <source>
        <dbReference type="ARBA" id="ARBA00022691"/>
    </source>
</evidence>
<dbReference type="SUPFAM" id="SSF81799">
    <property type="entry name" value="Putative methyltransferase TM0872, insert domain"/>
    <property type="match status" value="1"/>
</dbReference>
<organism evidence="8 9">
    <name type="scientific">Paracholeplasma manati</name>
    <dbReference type="NCBI Taxonomy" id="591373"/>
    <lineage>
        <taxon>Bacteria</taxon>
        <taxon>Bacillati</taxon>
        <taxon>Mycoplasmatota</taxon>
        <taxon>Mollicutes</taxon>
        <taxon>Acholeplasmatales</taxon>
        <taxon>Acholeplasmataceae</taxon>
        <taxon>Paracholeplasma</taxon>
    </lineage>
</organism>
<comment type="function">
    <text evidence="7">Specifically methylates the N4 position of cytidine in position 1402 (C1402) of 16S rRNA.</text>
</comment>
<dbReference type="GO" id="GO:0008168">
    <property type="term" value="F:methyltransferase activity"/>
    <property type="evidence" value="ECO:0007669"/>
    <property type="project" value="UniProtKB-KW"/>
</dbReference>
<keyword evidence="2 7" id="KW-0963">Cytoplasm</keyword>
<dbReference type="RefSeq" id="WP_263607957.1">
    <property type="nucleotide sequence ID" value="NZ_JAOVQM010000002.1"/>
</dbReference>
<dbReference type="SUPFAM" id="SSF53335">
    <property type="entry name" value="S-adenosyl-L-methionine-dependent methyltransferases"/>
    <property type="match status" value="1"/>
</dbReference>
<dbReference type="Gene3D" id="1.10.150.170">
    <property type="entry name" value="Putative methyltransferase TM0872, insert domain"/>
    <property type="match status" value="1"/>
</dbReference>
<dbReference type="Gene3D" id="3.40.50.150">
    <property type="entry name" value="Vaccinia Virus protein VP39"/>
    <property type="match status" value="1"/>
</dbReference>
<dbReference type="PIRSF" id="PIRSF004486">
    <property type="entry name" value="MraW"/>
    <property type="match status" value="1"/>
</dbReference>
<accession>A0ABT2Y4Y5</accession>
<comment type="similarity">
    <text evidence="1 7">Belongs to the methyltransferase superfamily. RsmH family.</text>
</comment>
<comment type="catalytic activity">
    <reaction evidence="7">
        <text>cytidine(1402) in 16S rRNA + S-adenosyl-L-methionine = N(4)-methylcytidine(1402) in 16S rRNA + S-adenosyl-L-homocysteine + H(+)</text>
        <dbReference type="Rhea" id="RHEA:42928"/>
        <dbReference type="Rhea" id="RHEA-COMP:10286"/>
        <dbReference type="Rhea" id="RHEA-COMP:10287"/>
        <dbReference type="ChEBI" id="CHEBI:15378"/>
        <dbReference type="ChEBI" id="CHEBI:57856"/>
        <dbReference type="ChEBI" id="CHEBI:59789"/>
        <dbReference type="ChEBI" id="CHEBI:74506"/>
        <dbReference type="ChEBI" id="CHEBI:82748"/>
        <dbReference type="EC" id="2.1.1.199"/>
    </reaction>
</comment>
<dbReference type="Proteomes" id="UP001177160">
    <property type="component" value="Unassembled WGS sequence"/>
</dbReference>
<dbReference type="NCBIfam" id="TIGR00006">
    <property type="entry name" value="16S rRNA (cytosine(1402)-N(4))-methyltransferase RsmH"/>
    <property type="match status" value="1"/>
</dbReference>
<dbReference type="GO" id="GO:0032259">
    <property type="term" value="P:methylation"/>
    <property type="evidence" value="ECO:0007669"/>
    <property type="project" value="UniProtKB-KW"/>
</dbReference>
<evidence type="ECO:0000256" key="4">
    <source>
        <dbReference type="ARBA" id="ARBA00022603"/>
    </source>
</evidence>
<feature type="binding site" evidence="7">
    <location>
        <position position="50"/>
    </location>
    <ligand>
        <name>S-adenosyl-L-methionine</name>
        <dbReference type="ChEBI" id="CHEBI:59789"/>
    </ligand>
</feature>
<dbReference type="PANTHER" id="PTHR11265:SF0">
    <property type="entry name" value="12S RRNA N4-METHYLCYTIDINE METHYLTRANSFERASE"/>
    <property type="match status" value="1"/>
</dbReference>
<keyword evidence="5 7" id="KW-0808">Transferase</keyword>
<feature type="binding site" evidence="7">
    <location>
        <position position="76"/>
    </location>
    <ligand>
        <name>S-adenosyl-L-methionine</name>
        <dbReference type="ChEBI" id="CHEBI:59789"/>
    </ligand>
</feature>
<keyword evidence="4 7" id="KW-0489">Methyltransferase</keyword>
<feature type="binding site" evidence="7">
    <location>
        <begin position="31"/>
        <end position="33"/>
    </location>
    <ligand>
        <name>S-adenosyl-L-methionine</name>
        <dbReference type="ChEBI" id="CHEBI:59789"/>
    </ligand>
</feature>
<evidence type="ECO:0000256" key="7">
    <source>
        <dbReference type="HAMAP-Rule" id="MF_01007"/>
    </source>
</evidence>
<sequence length="302" mass="34112">MKHYSVLLKESIDALKLKENGIYVDATLGGGGHSEAILLSLKGGHLYGFDQDQYALKTAQERLKGFNNFTAVASNFEFIQEELKALGIDKIDGVVMDLGMSSFQIDDASRGFSYMQDAKLDMRMNQHQTKTAYDIVNNASYEELVYMFEVYGEEDFARPIARKIIESRPLNTTFDLVKITDMYKYKSKSHSAKQVFQALRIAVNDELGVLERTLPKLLSMLNPDGVMSIITFHSLEDRIVKHFFKTNSEVHVPKGIPMLKLPTPPLRLLTKKPILPSEQELTENSRSNSAKLRVAIKNEVAE</sequence>
<feature type="binding site" evidence="7">
    <location>
        <position position="104"/>
    </location>
    <ligand>
        <name>S-adenosyl-L-methionine</name>
        <dbReference type="ChEBI" id="CHEBI:59789"/>
    </ligand>
</feature>
<feature type="binding site" evidence="7">
    <location>
        <position position="97"/>
    </location>
    <ligand>
        <name>S-adenosyl-L-methionine</name>
        <dbReference type="ChEBI" id="CHEBI:59789"/>
    </ligand>
</feature>
<keyword evidence="6 7" id="KW-0949">S-adenosyl-L-methionine</keyword>
<dbReference type="PANTHER" id="PTHR11265">
    <property type="entry name" value="S-ADENOSYL-METHYLTRANSFERASE MRAW"/>
    <property type="match status" value="1"/>
</dbReference>
<dbReference type="EC" id="2.1.1.199" evidence="7"/>
<name>A0ABT2Y4Y5_9MOLU</name>
<dbReference type="InterPro" id="IPR023397">
    <property type="entry name" value="SAM-dep_MeTrfase_MraW_recog"/>
</dbReference>
<reference evidence="8" key="1">
    <citation type="submission" date="2022-09" db="EMBL/GenBank/DDBJ databases">
        <title>Novel Mycoplasma species identified in domestic and wild animals.</title>
        <authorList>
            <person name="Volokhov D.V."/>
            <person name="Furtak V.A."/>
            <person name="Zagorodnyaya T.A."/>
        </authorList>
    </citation>
    <scope>NUCLEOTIDE SEQUENCE</scope>
    <source>
        <strain evidence="8">Oakley</strain>
    </source>
</reference>
<evidence type="ECO:0000256" key="5">
    <source>
        <dbReference type="ARBA" id="ARBA00022679"/>
    </source>
</evidence>
<comment type="caution">
    <text evidence="8">The sequence shown here is derived from an EMBL/GenBank/DDBJ whole genome shotgun (WGS) entry which is preliminary data.</text>
</comment>
<dbReference type="Pfam" id="PF01795">
    <property type="entry name" value="Methyltransf_5"/>
    <property type="match status" value="1"/>
</dbReference>
<proteinExistence type="inferred from homology"/>